<dbReference type="EMBL" id="MLJW01000061">
    <property type="protein sequence ID" value="OIR03955.1"/>
    <property type="molecule type" value="Genomic_DNA"/>
</dbReference>
<name>A0A1J5S7P1_9ZZZZ</name>
<dbReference type="Pfam" id="PF01408">
    <property type="entry name" value="GFO_IDH_MocA"/>
    <property type="match status" value="1"/>
</dbReference>
<reference evidence="5" key="1">
    <citation type="submission" date="2016-10" db="EMBL/GenBank/DDBJ databases">
        <title>Sequence of Gallionella enrichment culture.</title>
        <authorList>
            <person name="Poehlein A."/>
            <person name="Muehling M."/>
            <person name="Daniel R."/>
        </authorList>
    </citation>
    <scope>NUCLEOTIDE SEQUENCE</scope>
</reference>
<comment type="caution">
    <text evidence="5">The sequence shown here is derived from an EMBL/GenBank/DDBJ whole genome shotgun (WGS) entry which is preliminary data.</text>
</comment>
<comment type="similarity">
    <text evidence="1">Belongs to the Gfo/Idh/MocA family.</text>
</comment>
<dbReference type="InterPro" id="IPR055170">
    <property type="entry name" value="GFO_IDH_MocA-like_dom"/>
</dbReference>
<feature type="domain" description="Gfo/Idh/MocA-like oxidoreductase N-terminal" evidence="3">
    <location>
        <begin position="5"/>
        <end position="122"/>
    </location>
</feature>
<dbReference type="GO" id="GO:0000166">
    <property type="term" value="F:nucleotide binding"/>
    <property type="evidence" value="ECO:0007669"/>
    <property type="project" value="InterPro"/>
</dbReference>
<dbReference type="Gene3D" id="3.30.360.10">
    <property type="entry name" value="Dihydrodipicolinate Reductase, domain 2"/>
    <property type="match status" value="1"/>
</dbReference>
<dbReference type="InterPro" id="IPR036291">
    <property type="entry name" value="NAD(P)-bd_dom_sf"/>
</dbReference>
<protein>
    <submittedName>
        <fullName evidence="5">Glucose--fructose oxidoreductase</fullName>
        <ecNumber evidence="5">1.1.99.28</ecNumber>
    </submittedName>
</protein>
<accession>A0A1J5S7P1</accession>
<evidence type="ECO:0000259" key="3">
    <source>
        <dbReference type="Pfam" id="PF01408"/>
    </source>
</evidence>
<sequence>MNEPLRWGIIGTGGIARRFATDLAQSRTGRLAGVASRSEDKARLFAAEFPGVRAHRSYERLLSDAGIDAVYVATPHSEHLVCTLEAVAAGKHVLCEKPLALNRRDALTMVEAARSQGVLLMEALMYRCHPQAARLVQQVRSGDIGELVLIESSFCDAFPFDPTHRAYNRQLGGGAILDLGIYPASLARLLAGAAAHTAGAEPTRLRGAGRLNPVTAVDEHSAATALFPNGIVAELACGFLVTTDATARIHGTHGWIEVPHPFLPGRVGGAARLIVHHRDASQPEVEILSAAKGLYCLEADAFGDALRAGLTEVPAVPHTDTLGTLALLDAWRAEVGVSYDADTPRV</sequence>
<dbReference type="PANTHER" id="PTHR22604:SF105">
    <property type="entry name" value="TRANS-1,2-DIHYDROBENZENE-1,2-DIOL DEHYDROGENASE"/>
    <property type="match status" value="1"/>
</dbReference>
<dbReference type="EC" id="1.1.99.28" evidence="5"/>
<dbReference type="GO" id="GO:0047061">
    <property type="term" value="F:glucose-fructose oxidoreductase activity"/>
    <property type="evidence" value="ECO:0007669"/>
    <property type="project" value="UniProtKB-EC"/>
</dbReference>
<dbReference type="Pfam" id="PF22725">
    <property type="entry name" value="GFO_IDH_MocA_C3"/>
    <property type="match status" value="1"/>
</dbReference>
<dbReference type="InterPro" id="IPR050984">
    <property type="entry name" value="Gfo/Idh/MocA_domain"/>
</dbReference>
<keyword evidence="2 5" id="KW-0560">Oxidoreductase</keyword>
<dbReference type="InterPro" id="IPR000683">
    <property type="entry name" value="Gfo/Idh/MocA-like_OxRdtase_N"/>
</dbReference>
<dbReference type="SUPFAM" id="SSF55347">
    <property type="entry name" value="Glyceraldehyde-3-phosphate dehydrogenase-like, C-terminal domain"/>
    <property type="match status" value="1"/>
</dbReference>
<dbReference type="AlphaFoldDB" id="A0A1J5S7P1"/>
<evidence type="ECO:0000313" key="5">
    <source>
        <dbReference type="EMBL" id="OIR03955.1"/>
    </source>
</evidence>
<evidence type="ECO:0000256" key="1">
    <source>
        <dbReference type="ARBA" id="ARBA00010928"/>
    </source>
</evidence>
<dbReference type="SUPFAM" id="SSF51735">
    <property type="entry name" value="NAD(P)-binding Rossmann-fold domains"/>
    <property type="match status" value="1"/>
</dbReference>
<dbReference type="Gene3D" id="3.40.50.720">
    <property type="entry name" value="NAD(P)-binding Rossmann-like Domain"/>
    <property type="match status" value="1"/>
</dbReference>
<evidence type="ECO:0000259" key="4">
    <source>
        <dbReference type="Pfam" id="PF22725"/>
    </source>
</evidence>
<proteinExistence type="inferred from homology"/>
<dbReference type="PANTHER" id="PTHR22604">
    <property type="entry name" value="OXIDOREDUCTASES"/>
    <property type="match status" value="1"/>
</dbReference>
<gene>
    <name evidence="5" type="primary">gfo_6</name>
    <name evidence="5" type="ORF">GALL_138920</name>
</gene>
<evidence type="ECO:0000256" key="2">
    <source>
        <dbReference type="ARBA" id="ARBA00023002"/>
    </source>
</evidence>
<organism evidence="5">
    <name type="scientific">mine drainage metagenome</name>
    <dbReference type="NCBI Taxonomy" id="410659"/>
    <lineage>
        <taxon>unclassified sequences</taxon>
        <taxon>metagenomes</taxon>
        <taxon>ecological metagenomes</taxon>
    </lineage>
</organism>
<feature type="domain" description="GFO/IDH/MocA-like oxidoreductase" evidence="4">
    <location>
        <begin position="134"/>
        <end position="257"/>
    </location>
</feature>